<organism evidence="16 17">
    <name type="scientific">Desulfovibrio gilichinskyi</name>
    <dbReference type="NCBI Taxonomy" id="1519643"/>
    <lineage>
        <taxon>Bacteria</taxon>
        <taxon>Pseudomonadati</taxon>
        <taxon>Thermodesulfobacteriota</taxon>
        <taxon>Desulfovibrionia</taxon>
        <taxon>Desulfovibrionales</taxon>
        <taxon>Desulfovibrionaceae</taxon>
        <taxon>Desulfovibrio</taxon>
    </lineage>
</organism>
<dbReference type="NCBIfam" id="TIGR00667">
    <property type="entry name" value="aat"/>
    <property type="match status" value="1"/>
</dbReference>
<dbReference type="InterPro" id="IPR042221">
    <property type="entry name" value="Leu/Phe-tRNA_Trfase_N"/>
</dbReference>
<dbReference type="EMBL" id="FWZU01000001">
    <property type="protein sequence ID" value="SME95725.1"/>
    <property type="molecule type" value="Genomic_DNA"/>
</dbReference>
<dbReference type="AlphaFoldDB" id="A0A1X7CFN7"/>
<dbReference type="Proteomes" id="UP000192906">
    <property type="component" value="Unassembled WGS sequence"/>
</dbReference>
<dbReference type="Pfam" id="PF03588">
    <property type="entry name" value="Leu_Phe_trans"/>
    <property type="match status" value="1"/>
</dbReference>
<name>A0A1X7CFN7_9BACT</name>
<evidence type="ECO:0000256" key="11">
    <source>
        <dbReference type="ARBA" id="ARBA00074372"/>
    </source>
</evidence>
<evidence type="ECO:0000256" key="9">
    <source>
        <dbReference type="ARBA" id="ARBA00061535"/>
    </source>
</evidence>
<evidence type="ECO:0000256" key="13">
    <source>
        <dbReference type="ARBA" id="ARBA00077165"/>
    </source>
</evidence>
<evidence type="ECO:0000256" key="14">
    <source>
        <dbReference type="ARBA" id="ARBA00083640"/>
    </source>
</evidence>
<dbReference type="InterPro" id="IPR004616">
    <property type="entry name" value="Leu/Phe-tRNA_Trfase"/>
</dbReference>
<evidence type="ECO:0000256" key="10">
    <source>
        <dbReference type="ARBA" id="ARBA00066767"/>
    </source>
</evidence>
<keyword evidence="3 15" id="KW-0808">Transferase</keyword>
<proteinExistence type="inferred from homology"/>
<comment type="function">
    <text evidence="8 15">Functions in the N-end rule pathway of protein degradation where it conjugates Leu, Phe and, less efficiently, Met from aminoacyl-tRNAs to the N-termini of proteins containing an N-terminal arginine or lysine.</text>
</comment>
<dbReference type="Gene3D" id="3.30.70.3550">
    <property type="entry name" value="Leucyl/phenylalanyl-tRNA-protein transferase, N-terminal domain"/>
    <property type="match status" value="1"/>
</dbReference>
<gene>
    <name evidence="15" type="primary">aat</name>
    <name evidence="16" type="ORF">SAMN06295933_0827</name>
</gene>
<evidence type="ECO:0000256" key="15">
    <source>
        <dbReference type="HAMAP-Rule" id="MF_00688"/>
    </source>
</evidence>
<dbReference type="Gene3D" id="3.40.630.70">
    <property type="entry name" value="Leucyl/phenylalanyl-tRNA-protein transferase, C-terminal domain"/>
    <property type="match status" value="1"/>
</dbReference>
<keyword evidence="17" id="KW-1185">Reference proteome</keyword>
<dbReference type="HAMAP" id="MF_00688">
    <property type="entry name" value="Leu_Phe_trans"/>
    <property type="match status" value="1"/>
</dbReference>
<evidence type="ECO:0000313" key="16">
    <source>
        <dbReference type="EMBL" id="SME95725.1"/>
    </source>
</evidence>
<comment type="catalytic activity">
    <reaction evidence="5 15">
        <text>L-phenylalanyl-tRNA(Phe) + an N-terminal L-alpha-aminoacyl-[protein] = an N-terminal L-phenylalanyl-L-alpha-aminoacyl-[protein] + tRNA(Phe)</text>
        <dbReference type="Rhea" id="RHEA:43632"/>
        <dbReference type="Rhea" id="RHEA-COMP:9668"/>
        <dbReference type="Rhea" id="RHEA-COMP:9699"/>
        <dbReference type="Rhea" id="RHEA-COMP:10636"/>
        <dbReference type="Rhea" id="RHEA-COMP:10637"/>
        <dbReference type="ChEBI" id="CHEBI:78442"/>
        <dbReference type="ChEBI" id="CHEBI:78531"/>
        <dbReference type="ChEBI" id="CHEBI:78597"/>
        <dbReference type="ChEBI" id="CHEBI:83561"/>
        <dbReference type="EC" id="2.3.2.6"/>
    </reaction>
</comment>
<protein>
    <recommendedName>
        <fullName evidence="11 15">Leucyl/phenylalanyl-tRNA--protein transferase</fullName>
        <ecNumber evidence="10 15">2.3.2.6</ecNumber>
    </recommendedName>
    <alternativeName>
        <fullName evidence="12 15">L/F-transferase</fullName>
    </alternativeName>
    <alternativeName>
        <fullName evidence="13 15">Leucyltransferase</fullName>
    </alternativeName>
    <alternativeName>
        <fullName evidence="14 15">Phenyalanyltransferase</fullName>
    </alternativeName>
</protein>
<comment type="subcellular location">
    <subcellularLocation>
        <location evidence="1 15">Cytoplasm</location>
    </subcellularLocation>
</comment>
<evidence type="ECO:0000256" key="6">
    <source>
        <dbReference type="ARBA" id="ARBA00050652"/>
    </source>
</evidence>
<evidence type="ECO:0000256" key="1">
    <source>
        <dbReference type="ARBA" id="ARBA00004496"/>
    </source>
</evidence>
<comment type="catalytic activity">
    <reaction evidence="6 15">
        <text>N-terminal L-arginyl-[protein] + L-leucyl-tRNA(Leu) = N-terminal L-leucyl-L-arginyl-[protein] + tRNA(Leu) + H(+)</text>
        <dbReference type="Rhea" id="RHEA:50416"/>
        <dbReference type="Rhea" id="RHEA-COMP:9613"/>
        <dbReference type="Rhea" id="RHEA-COMP:9622"/>
        <dbReference type="Rhea" id="RHEA-COMP:12672"/>
        <dbReference type="Rhea" id="RHEA-COMP:12673"/>
        <dbReference type="ChEBI" id="CHEBI:15378"/>
        <dbReference type="ChEBI" id="CHEBI:64719"/>
        <dbReference type="ChEBI" id="CHEBI:78442"/>
        <dbReference type="ChEBI" id="CHEBI:78494"/>
        <dbReference type="ChEBI" id="CHEBI:133044"/>
        <dbReference type="EC" id="2.3.2.6"/>
    </reaction>
</comment>
<evidence type="ECO:0000313" key="17">
    <source>
        <dbReference type="Proteomes" id="UP000192906"/>
    </source>
</evidence>
<dbReference type="RefSeq" id="WP_085098680.1">
    <property type="nucleotide sequence ID" value="NZ_FWZU01000001.1"/>
</dbReference>
<dbReference type="PANTHER" id="PTHR30098">
    <property type="entry name" value="LEUCYL/PHENYLALANYL-TRNA--PROTEIN TRANSFERASE"/>
    <property type="match status" value="1"/>
</dbReference>
<dbReference type="SUPFAM" id="SSF55729">
    <property type="entry name" value="Acyl-CoA N-acyltransferases (Nat)"/>
    <property type="match status" value="1"/>
</dbReference>
<comment type="catalytic activity">
    <reaction evidence="7 15">
        <text>N-terminal L-lysyl-[protein] + L-leucyl-tRNA(Leu) = N-terminal L-leucyl-L-lysyl-[protein] + tRNA(Leu) + H(+)</text>
        <dbReference type="Rhea" id="RHEA:12340"/>
        <dbReference type="Rhea" id="RHEA-COMP:9613"/>
        <dbReference type="Rhea" id="RHEA-COMP:9622"/>
        <dbReference type="Rhea" id="RHEA-COMP:12670"/>
        <dbReference type="Rhea" id="RHEA-COMP:12671"/>
        <dbReference type="ChEBI" id="CHEBI:15378"/>
        <dbReference type="ChEBI" id="CHEBI:65249"/>
        <dbReference type="ChEBI" id="CHEBI:78442"/>
        <dbReference type="ChEBI" id="CHEBI:78494"/>
        <dbReference type="ChEBI" id="CHEBI:133043"/>
        <dbReference type="EC" id="2.3.2.6"/>
    </reaction>
</comment>
<dbReference type="GO" id="GO:0008914">
    <property type="term" value="F:leucyl-tRNA--protein transferase activity"/>
    <property type="evidence" value="ECO:0007669"/>
    <property type="project" value="UniProtKB-UniRule"/>
</dbReference>
<dbReference type="GO" id="GO:0005737">
    <property type="term" value="C:cytoplasm"/>
    <property type="evidence" value="ECO:0007669"/>
    <property type="project" value="UniProtKB-SubCell"/>
</dbReference>
<dbReference type="OrthoDB" id="9790282at2"/>
<dbReference type="InterPro" id="IPR016181">
    <property type="entry name" value="Acyl_CoA_acyltransferase"/>
</dbReference>
<dbReference type="EC" id="2.3.2.6" evidence="10 15"/>
<comment type="similarity">
    <text evidence="9 15">Belongs to the L/F-transferase family.</text>
</comment>
<evidence type="ECO:0000256" key="3">
    <source>
        <dbReference type="ARBA" id="ARBA00022679"/>
    </source>
</evidence>
<dbReference type="FunFam" id="3.30.70.3550:FF:000001">
    <property type="entry name" value="Leucyl/phenylalanyl-tRNA--protein transferase"/>
    <property type="match status" value="1"/>
</dbReference>
<sequence>MVVYRLIEEPLFPNPDEAEPDGLLAVGGDLCPERLLAAYAAGIFPWYDESSPILWWSLDPRLILNFDKLHVSKRMKRKIRKKEYRVTFDADFTAVITNCAAKVRPGQNGTWILQEIVDAYVELHQLGFAHSVEVWNKKGELAGGLYGVSLGRVFSGESMFFLEPDASKIGFSYLVNYLENREFHFVDCQQPTDHLKSLGAEEIPRDEFLIMLEDSLEYSALRGTWDFLPGEYELITEKLCS</sequence>
<reference evidence="17" key="1">
    <citation type="submission" date="2017-04" db="EMBL/GenBank/DDBJ databases">
        <authorList>
            <person name="Varghese N."/>
            <person name="Submissions S."/>
        </authorList>
    </citation>
    <scope>NUCLEOTIDE SEQUENCE [LARGE SCALE GENOMIC DNA]</scope>
    <source>
        <strain evidence="17">K3S</strain>
    </source>
</reference>
<evidence type="ECO:0000256" key="5">
    <source>
        <dbReference type="ARBA" id="ARBA00050607"/>
    </source>
</evidence>
<keyword evidence="4 15" id="KW-0012">Acyltransferase</keyword>
<dbReference type="GO" id="GO:0030163">
    <property type="term" value="P:protein catabolic process"/>
    <property type="evidence" value="ECO:0007669"/>
    <property type="project" value="UniProtKB-UniRule"/>
</dbReference>
<dbReference type="STRING" id="1519643.SAMN06295933_0827"/>
<evidence type="ECO:0000256" key="8">
    <source>
        <dbReference type="ARBA" id="ARBA00054043"/>
    </source>
</evidence>
<evidence type="ECO:0000256" key="12">
    <source>
        <dbReference type="ARBA" id="ARBA00077136"/>
    </source>
</evidence>
<evidence type="ECO:0000256" key="4">
    <source>
        <dbReference type="ARBA" id="ARBA00023315"/>
    </source>
</evidence>
<accession>A0A1X7CFN7</accession>
<evidence type="ECO:0000256" key="2">
    <source>
        <dbReference type="ARBA" id="ARBA00022490"/>
    </source>
</evidence>
<dbReference type="FunFam" id="3.40.630.70:FF:000001">
    <property type="entry name" value="Leucyl/phenylalanyl-tRNA--protein transferase"/>
    <property type="match status" value="1"/>
</dbReference>
<keyword evidence="2 15" id="KW-0963">Cytoplasm</keyword>
<dbReference type="InterPro" id="IPR042203">
    <property type="entry name" value="Leu/Phe-tRNA_Trfase_C"/>
</dbReference>
<dbReference type="PANTHER" id="PTHR30098:SF2">
    <property type="entry name" value="LEUCYL_PHENYLALANYL-TRNA--PROTEIN TRANSFERASE"/>
    <property type="match status" value="1"/>
</dbReference>
<evidence type="ECO:0000256" key="7">
    <source>
        <dbReference type="ARBA" id="ARBA00051538"/>
    </source>
</evidence>